<evidence type="ECO:0000313" key="1">
    <source>
        <dbReference type="EMBL" id="KHG06134.1"/>
    </source>
</evidence>
<gene>
    <name evidence="1" type="ORF">F383_32466</name>
</gene>
<sequence length="100" mass="12130">MYLYHSPHSHKFSRFDIYTINLPLNHLEYCRIFISPKHGIRCRCHVPDMVLHWLAHQSRCHFQDRTYTDFHISRPMPCPRQVLHWLSSIDVNPCPRQVLH</sequence>
<comment type="caution">
    <text evidence="1">The sequence shown here is derived from an EMBL/GenBank/DDBJ whole genome shotgun (WGS) entry which is preliminary data.</text>
</comment>
<reference evidence="2" key="1">
    <citation type="submission" date="2014-09" db="EMBL/GenBank/DDBJ databases">
        <authorList>
            <person name="Mudge J."/>
            <person name="Ramaraj T."/>
            <person name="Lindquist I.E."/>
            <person name="Bharti A.K."/>
            <person name="Sundararajan A."/>
            <person name="Cameron C.T."/>
            <person name="Woodward J.E."/>
            <person name="May G.D."/>
            <person name="Brubaker C."/>
            <person name="Broadhvest J."/>
            <person name="Wilkins T.A."/>
        </authorList>
    </citation>
    <scope>NUCLEOTIDE SEQUENCE</scope>
    <source>
        <strain evidence="2">cv. AKA8401</strain>
    </source>
</reference>
<proteinExistence type="predicted"/>
<name>A0A0B0N2V7_GOSAR</name>
<accession>A0A0B0N2V7</accession>
<dbReference type="Proteomes" id="UP000032142">
    <property type="component" value="Unassembled WGS sequence"/>
</dbReference>
<evidence type="ECO:0000313" key="2">
    <source>
        <dbReference type="Proteomes" id="UP000032142"/>
    </source>
</evidence>
<dbReference type="EMBL" id="JRRC01444314">
    <property type="protein sequence ID" value="KHG06134.1"/>
    <property type="molecule type" value="Genomic_DNA"/>
</dbReference>
<organism evidence="1 2">
    <name type="scientific">Gossypium arboreum</name>
    <name type="common">Tree cotton</name>
    <name type="synonym">Gossypium nanking</name>
    <dbReference type="NCBI Taxonomy" id="29729"/>
    <lineage>
        <taxon>Eukaryota</taxon>
        <taxon>Viridiplantae</taxon>
        <taxon>Streptophyta</taxon>
        <taxon>Embryophyta</taxon>
        <taxon>Tracheophyta</taxon>
        <taxon>Spermatophyta</taxon>
        <taxon>Magnoliopsida</taxon>
        <taxon>eudicotyledons</taxon>
        <taxon>Gunneridae</taxon>
        <taxon>Pentapetalae</taxon>
        <taxon>rosids</taxon>
        <taxon>malvids</taxon>
        <taxon>Malvales</taxon>
        <taxon>Malvaceae</taxon>
        <taxon>Malvoideae</taxon>
        <taxon>Gossypium</taxon>
    </lineage>
</organism>
<keyword evidence="2" id="KW-1185">Reference proteome</keyword>
<protein>
    <submittedName>
        <fullName evidence="1">L-amino acid amidase</fullName>
    </submittedName>
</protein>
<dbReference type="AlphaFoldDB" id="A0A0B0N2V7"/>